<dbReference type="AlphaFoldDB" id="A0A9W5TTX8"/>
<evidence type="ECO:0000313" key="1">
    <source>
        <dbReference type="EMBL" id="GGB26733.1"/>
    </source>
</evidence>
<accession>A0A9W5TTX8</accession>
<proteinExistence type="predicted"/>
<evidence type="ECO:0000313" key="2">
    <source>
        <dbReference type="Proteomes" id="UP000621492"/>
    </source>
</evidence>
<comment type="caution">
    <text evidence="1">The sequence shown here is derived from an EMBL/GenBank/DDBJ whole genome shotgun (WGS) entry which is preliminary data.</text>
</comment>
<organism evidence="1 2">
    <name type="scientific">Lentibacillus populi</name>
    <dbReference type="NCBI Taxonomy" id="1827502"/>
    <lineage>
        <taxon>Bacteria</taxon>
        <taxon>Bacillati</taxon>
        <taxon>Bacillota</taxon>
        <taxon>Bacilli</taxon>
        <taxon>Bacillales</taxon>
        <taxon>Bacillaceae</taxon>
        <taxon>Lentibacillus</taxon>
    </lineage>
</organism>
<sequence length="86" mass="9701">MDLDKLIEEGEKLESKAKESAMVPGKILKGIELETWASKAVIFMDEESENNFLTEKVQENAKNLNSKGYEKYHAILGVLKAIKESE</sequence>
<keyword evidence="2" id="KW-1185">Reference proteome</keyword>
<dbReference type="RefSeq" id="WP_188724485.1">
    <property type="nucleotide sequence ID" value="NZ_BMJD01000001.1"/>
</dbReference>
<protein>
    <submittedName>
        <fullName evidence="1">Uncharacterized protein</fullName>
    </submittedName>
</protein>
<reference evidence="1" key="1">
    <citation type="journal article" date="2014" name="Int. J. Syst. Evol. Microbiol.">
        <title>Complete genome sequence of Corynebacterium casei LMG S-19264T (=DSM 44701T), isolated from a smear-ripened cheese.</title>
        <authorList>
            <consortium name="US DOE Joint Genome Institute (JGI-PGF)"/>
            <person name="Walter F."/>
            <person name="Albersmeier A."/>
            <person name="Kalinowski J."/>
            <person name="Ruckert C."/>
        </authorList>
    </citation>
    <scope>NUCLEOTIDE SEQUENCE</scope>
    <source>
        <strain evidence="1">CGMCC 1.15454</strain>
    </source>
</reference>
<name>A0A9W5TTX8_9BACI</name>
<gene>
    <name evidence="1" type="ORF">GCM10011409_00050</name>
</gene>
<reference evidence="1" key="2">
    <citation type="submission" date="2020-09" db="EMBL/GenBank/DDBJ databases">
        <authorList>
            <person name="Sun Q."/>
            <person name="Zhou Y."/>
        </authorList>
    </citation>
    <scope>NUCLEOTIDE SEQUENCE</scope>
    <source>
        <strain evidence="1">CGMCC 1.15454</strain>
    </source>
</reference>
<dbReference type="EMBL" id="BMJD01000001">
    <property type="protein sequence ID" value="GGB26733.1"/>
    <property type="molecule type" value="Genomic_DNA"/>
</dbReference>
<dbReference type="Proteomes" id="UP000621492">
    <property type="component" value="Unassembled WGS sequence"/>
</dbReference>